<proteinExistence type="predicted"/>
<dbReference type="GO" id="GO:0005975">
    <property type="term" value="P:carbohydrate metabolic process"/>
    <property type="evidence" value="ECO:0007669"/>
    <property type="project" value="InterPro"/>
</dbReference>
<dbReference type="AlphaFoldDB" id="A0A6A4RI77"/>
<sequence>MATWSDLEMELSIWHAAGVTPTFWWRDDDAESPSPALDTLLALAQRHSVPIHLAVVPKSVGPALANRLSHATDTYVLQHGFAHVNNEPFGARASEVGEHRDIDLQLRDLKDGWQRLVQAQIPNLLPGFAAPWNRIADKTVAHFPDLGYRLLSTCHARKSPSPVAGVTQVNIHFDPIRWKQGPKFRGTEATLEGVVEHLVQRRTGLVDKTEPTGLSTHHLQTDDIVWSFTDQLLERLTHNGASEWIRLSSFLDQK</sequence>
<dbReference type="Proteomes" id="UP000441586">
    <property type="component" value="Unassembled WGS sequence"/>
</dbReference>
<dbReference type="InterPro" id="IPR011330">
    <property type="entry name" value="Glyco_hydro/deAcase_b/a-brl"/>
</dbReference>
<evidence type="ECO:0000313" key="2">
    <source>
        <dbReference type="Proteomes" id="UP000441586"/>
    </source>
</evidence>
<reference evidence="1 2" key="1">
    <citation type="submission" date="2019-12" db="EMBL/GenBank/DDBJ databases">
        <authorList>
            <person name="Zhang Y.-J."/>
        </authorList>
    </citation>
    <scope>NUCLEOTIDE SEQUENCE [LARGE SCALE GENOMIC DNA]</scope>
    <source>
        <strain evidence="1 2">H18S-6</strain>
    </source>
</reference>
<name>A0A6A4RI77_9RHOB</name>
<gene>
    <name evidence="1" type="ORF">GP644_13595</name>
</gene>
<comment type="caution">
    <text evidence="1">The sequence shown here is derived from an EMBL/GenBank/DDBJ whole genome shotgun (WGS) entry which is preliminary data.</text>
</comment>
<evidence type="ECO:0000313" key="1">
    <source>
        <dbReference type="EMBL" id="KAE9628797.1"/>
    </source>
</evidence>
<dbReference type="CDD" id="cd10928">
    <property type="entry name" value="CE4_u4"/>
    <property type="match status" value="1"/>
</dbReference>
<organism evidence="1 2">
    <name type="scientific">Parasedimentitalea maritima</name>
    <dbReference type="NCBI Taxonomy" id="2578117"/>
    <lineage>
        <taxon>Bacteria</taxon>
        <taxon>Pseudomonadati</taxon>
        <taxon>Pseudomonadota</taxon>
        <taxon>Alphaproteobacteria</taxon>
        <taxon>Rhodobacterales</taxon>
        <taxon>Paracoccaceae</taxon>
        <taxon>Parasedimentitalea</taxon>
    </lineage>
</organism>
<protein>
    <recommendedName>
        <fullName evidence="3">Polysaccharide deacetylase</fullName>
    </recommendedName>
</protein>
<dbReference type="EMBL" id="WSFO01000008">
    <property type="protein sequence ID" value="KAE9628797.1"/>
    <property type="molecule type" value="Genomic_DNA"/>
</dbReference>
<evidence type="ECO:0008006" key="3">
    <source>
        <dbReference type="Google" id="ProtNLM"/>
    </source>
</evidence>
<dbReference type="SUPFAM" id="SSF88713">
    <property type="entry name" value="Glycoside hydrolase/deacetylase"/>
    <property type="match status" value="1"/>
</dbReference>
<dbReference type="RefSeq" id="WP_158980035.1">
    <property type="nucleotide sequence ID" value="NZ_WSFO01000008.1"/>
</dbReference>
<dbReference type="InterPro" id="IPR049591">
    <property type="entry name" value="CE4_u4-like"/>
</dbReference>
<accession>A0A6A4RI77</accession>